<dbReference type="InterPro" id="IPR051396">
    <property type="entry name" value="Bact_Antivir_Def_Nuclease"/>
</dbReference>
<dbReference type="Gene3D" id="3.40.50.300">
    <property type="entry name" value="P-loop containing nucleotide triphosphate hydrolases"/>
    <property type="match status" value="1"/>
</dbReference>
<dbReference type="InterPro" id="IPR027417">
    <property type="entry name" value="P-loop_NTPase"/>
</dbReference>
<organism evidence="1 2">
    <name type="scientific">Streptomyces caniferus</name>
    <dbReference type="NCBI Taxonomy" id="285557"/>
    <lineage>
        <taxon>Bacteria</taxon>
        <taxon>Bacillati</taxon>
        <taxon>Actinomycetota</taxon>
        <taxon>Actinomycetes</taxon>
        <taxon>Kitasatosporales</taxon>
        <taxon>Streptomycetaceae</taxon>
        <taxon>Streptomyces</taxon>
    </lineage>
</organism>
<keyword evidence="2" id="KW-1185">Reference proteome</keyword>
<dbReference type="EMBL" id="CP108473">
    <property type="protein sequence ID" value="WUS23989.1"/>
    <property type="molecule type" value="Genomic_DNA"/>
</dbReference>
<gene>
    <name evidence="1" type="ORF">OG727_17905</name>
</gene>
<dbReference type="RefSeq" id="WP_329128111.1">
    <property type="nucleotide sequence ID" value="NZ_CP108473.1"/>
</dbReference>
<evidence type="ECO:0008006" key="3">
    <source>
        <dbReference type="Google" id="ProtNLM"/>
    </source>
</evidence>
<dbReference type="PANTHER" id="PTHR43581">
    <property type="entry name" value="ATP/GTP PHOSPHATASE"/>
    <property type="match status" value="1"/>
</dbReference>
<accession>A0ABZ1VL13</accession>
<evidence type="ECO:0000313" key="1">
    <source>
        <dbReference type="EMBL" id="WUS23989.1"/>
    </source>
</evidence>
<reference evidence="1" key="1">
    <citation type="submission" date="2022-10" db="EMBL/GenBank/DDBJ databases">
        <title>The complete genomes of actinobacterial strains from the NBC collection.</title>
        <authorList>
            <person name="Joergensen T.S."/>
            <person name="Alvarez Arevalo M."/>
            <person name="Sterndorff E.B."/>
            <person name="Faurdal D."/>
            <person name="Vuksanovic O."/>
            <person name="Mourched A.-S."/>
            <person name="Charusanti P."/>
            <person name="Shaw S."/>
            <person name="Blin K."/>
            <person name="Weber T."/>
        </authorList>
    </citation>
    <scope>NUCLEOTIDE SEQUENCE</scope>
    <source>
        <strain evidence="1">NBC_01256</strain>
    </source>
</reference>
<dbReference type="PANTHER" id="PTHR43581:SF4">
    <property type="entry name" value="ATP_GTP PHOSPHATASE"/>
    <property type="match status" value="1"/>
</dbReference>
<evidence type="ECO:0000313" key="2">
    <source>
        <dbReference type="Proteomes" id="UP001432292"/>
    </source>
</evidence>
<sequence length="481" mass="54010">MRNFQPSNQVVSIKFSDTAAFPQQKVDLQPFTVVCGLHGSGKSSLLGYIAECLDRNTMHPDNPPFYGVGRFQDDRPSLKGSCQVSLRRDTQVVDYTVDLGDPDGENDTPPEIIESGGAIYPWVLNTHFLSSEINMFFQDFRFTDLDDDQVVGPPELQNRKDLDALRDILGMAYDEVIYIPILTDPYAPIWPYVKARRGNVWIDSYSMSHGELCVHFIRWKLKRSTDGIVLLDEPEANIAPRGHAALLDELARLARAAKAQVVLTTHATAFLTRVPLEWVRMCVRPSLAPVVVTPSRASDLRDTLGVENPLKAILVVEDGVAEHALRMILAAHHFPALSEVEIITAGSWTDVLTTAKALSNSRRITSVAILDGDQRDKESDEPLVLSLPGEEPPEKVFFKYAATRPSEMARELDCSPVSINVYLAEMLGLEHHRWLTVLSSRTGQDWNYCLRVVFKIWHNDPANRERCETLTRRIENAILNP</sequence>
<dbReference type="Proteomes" id="UP001432292">
    <property type="component" value="Chromosome"/>
</dbReference>
<name>A0ABZ1VL13_9ACTN</name>
<protein>
    <recommendedName>
        <fullName evidence="3">ATPase AAA-type core domain-containing protein</fullName>
    </recommendedName>
</protein>
<proteinExistence type="predicted"/>
<dbReference type="SUPFAM" id="SSF52540">
    <property type="entry name" value="P-loop containing nucleoside triphosphate hydrolases"/>
    <property type="match status" value="1"/>
</dbReference>